<dbReference type="RefSeq" id="WP_339965762.1">
    <property type="nucleotide sequence ID" value="NZ_JBBHJY010000002.1"/>
</dbReference>
<dbReference type="InterPro" id="IPR047272">
    <property type="entry name" value="S49_SppA_C"/>
</dbReference>
<dbReference type="CDD" id="cd07023">
    <property type="entry name" value="S49_Sppa_N_C"/>
    <property type="match status" value="1"/>
</dbReference>
<evidence type="ECO:0000259" key="5">
    <source>
        <dbReference type="Pfam" id="PF01343"/>
    </source>
</evidence>
<dbReference type="InterPro" id="IPR029045">
    <property type="entry name" value="ClpP/crotonase-like_dom_sf"/>
</dbReference>
<keyword evidence="3 6" id="KW-0378">Hydrolase</keyword>
<name>A0ABU8S6L8_9SPHN</name>
<feature type="domain" description="Peptidase S49" evidence="5">
    <location>
        <begin position="126"/>
        <end position="280"/>
    </location>
</feature>
<dbReference type="PANTHER" id="PTHR33209">
    <property type="entry name" value="PROTEASE 4"/>
    <property type="match status" value="1"/>
</dbReference>
<evidence type="ECO:0000256" key="2">
    <source>
        <dbReference type="ARBA" id="ARBA00022670"/>
    </source>
</evidence>
<dbReference type="Gene3D" id="6.20.330.10">
    <property type="match status" value="1"/>
</dbReference>
<evidence type="ECO:0000256" key="3">
    <source>
        <dbReference type="ARBA" id="ARBA00022801"/>
    </source>
</evidence>
<gene>
    <name evidence="6" type="primary">sppA</name>
    <name evidence="6" type="ORF">WG900_06700</name>
</gene>
<dbReference type="PIRSF" id="PIRSF001217">
    <property type="entry name" value="Protease_4_SppA"/>
    <property type="match status" value="1"/>
</dbReference>
<organism evidence="6 7">
    <name type="scientific">Novosphingobium aquae</name>
    <dbReference type="NCBI Taxonomy" id="3133435"/>
    <lineage>
        <taxon>Bacteria</taxon>
        <taxon>Pseudomonadati</taxon>
        <taxon>Pseudomonadota</taxon>
        <taxon>Alphaproteobacteria</taxon>
        <taxon>Sphingomonadales</taxon>
        <taxon>Sphingomonadaceae</taxon>
        <taxon>Novosphingobium</taxon>
    </lineage>
</organism>
<dbReference type="CDD" id="cd07018">
    <property type="entry name" value="S49_SppA_67K_type"/>
    <property type="match status" value="1"/>
</dbReference>
<evidence type="ECO:0000256" key="4">
    <source>
        <dbReference type="ARBA" id="ARBA00022825"/>
    </source>
</evidence>
<dbReference type="PANTHER" id="PTHR33209:SF1">
    <property type="entry name" value="PEPTIDASE S49 DOMAIN-CONTAINING PROTEIN"/>
    <property type="match status" value="1"/>
</dbReference>
<dbReference type="EC" id="3.4.21.-" evidence="6"/>
<dbReference type="Gene3D" id="3.90.226.10">
    <property type="entry name" value="2-enoyl-CoA Hydratase, Chain A, domain 1"/>
    <property type="match status" value="3"/>
</dbReference>
<dbReference type="Pfam" id="PF01343">
    <property type="entry name" value="Peptidase_S49"/>
    <property type="match status" value="2"/>
</dbReference>
<evidence type="ECO:0000313" key="7">
    <source>
        <dbReference type="Proteomes" id="UP001379235"/>
    </source>
</evidence>
<protein>
    <submittedName>
        <fullName evidence="6">Signal peptide peptidase SppA</fullName>
        <ecNumber evidence="6">3.4.21.-</ecNumber>
    </submittedName>
</protein>
<comment type="caution">
    <text evidence="6">The sequence shown here is derived from an EMBL/GenBank/DDBJ whole genome shotgun (WGS) entry which is preliminary data.</text>
</comment>
<feature type="domain" description="Peptidase S49" evidence="5">
    <location>
        <begin position="378"/>
        <end position="528"/>
    </location>
</feature>
<evidence type="ECO:0000256" key="1">
    <source>
        <dbReference type="ARBA" id="ARBA00008683"/>
    </source>
</evidence>
<keyword evidence="2" id="KW-0645">Protease</keyword>
<proteinExistence type="inferred from homology"/>
<dbReference type="InterPro" id="IPR047217">
    <property type="entry name" value="S49_SppA_67K_type_N"/>
</dbReference>
<comment type="similarity">
    <text evidence="1">Belongs to the peptidase S49 family.</text>
</comment>
<evidence type="ECO:0000313" key="6">
    <source>
        <dbReference type="EMBL" id="MEJ6009603.1"/>
    </source>
</evidence>
<keyword evidence="4" id="KW-0720">Serine protease</keyword>
<dbReference type="InterPro" id="IPR002142">
    <property type="entry name" value="Peptidase_S49"/>
</dbReference>
<reference evidence="6 7" key="1">
    <citation type="submission" date="2024-03" db="EMBL/GenBank/DDBJ databases">
        <authorList>
            <person name="Jo J.-H."/>
        </authorList>
    </citation>
    <scope>NUCLEOTIDE SEQUENCE [LARGE SCALE GENOMIC DNA]</scope>
    <source>
        <strain evidence="6 7">AS3R-12</strain>
    </source>
</reference>
<dbReference type="Proteomes" id="UP001379235">
    <property type="component" value="Unassembled WGS sequence"/>
</dbReference>
<accession>A0ABU8S6L8</accession>
<dbReference type="GO" id="GO:0016787">
    <property type="term" value="F:hydrolase activity"/>
    <property type="evidence" value="ECO:0007669"/>
    <property type="project" value="UniProtKB-KW"/>
</dbReference>
<dbReference type="NCBIfam" id="TIGR00705">
    <property type="entry name" value="SppA_67K"/>
    <property type="match status" value="1"/>
</dbReference>
<keyword evidence="7" id="KW-1185">Reference proteome</keyword>
<dbReference type="InterPro" id="IPR004634">
    <property type="entry name" value="Pept_S49_pIV"/>
</dbReference>
<dbReference type="EMBL" id="JBBHJY010000002">
    <property type="protein sequence ID" value="MEJ6009603.1"/>
    <property type="molecule type" value="Genomic_DNA"/>
</dbReference>
<dbReference type="SUPFAM" id="SSF52096">
    <property type="entry name" value="ClpP/crotonase"/>
    <property type="match status" value="2"/>
</dbReference>
<sequence length="629" mass="66296">MIFARKLWHVLVAIKDGLALLFLLLFFIALYAVLSSRPTASQVREGALLLKLDGSIVEEPEAVDPWAALTSGSLPAKQYRTRDVVRALDAAAKDEDVKAVVLDLSRFTGGGLVTMMDVGAALDRVKAAKKPVLVHAFGYADDGVMLAAHATEAWVDPLGGAFILGPGGHNLYYAGLFERFKVTPHVYRVGTYKDFVEPYLRKDMSPEARAARSAVLGSVFDQWQADVKKARPKANLDLAIKDPAAWYRASGGDGAEAAKAAGLVDRIGDKVAFGNRIAELVGKDTYDPRPGSFAHSGLKAYLAAQTVETPGKAIGVITIAGDIVDGKAGPGTAGGDRIAELLDSSEAKDVAALVVRVDSPGGTVTGSERIRQAIERHKARGIPVVVSMGNVAASGGYWVSTTGTRIFAEPATVTGSIGIFAVLPSFEKALAQYGVTSDGVRSTPLSGQPDVLGGFTPELDGMLQANIERGYSRFVGLVAKARGKTPEQIDGIAQGRVWDGGTARQVGLVDQFGGLDDALAHAASLAKLGEGDWHPLYLGAKEKVAGSLLEALLTGGEKDDEDSAPPQGDLFAMIAQRQQSLVAQVITDAQRLLSAPGAQVYCLECPAPPVARRAEPGRLAAWLARRVAE</sequence>